<keyword evidence="1" id="KW-0812">Transmembrane</keyword>
<keyword evidence="1" id="KW-0472">Membrane</keyword>
<proteinExistence type="predicted"/>
<feature type="transmembrane region" description="Helical" evidence="1">
    <location>
        <begin position="21"/>
        <end position="40"/>
    </location>
</feature>
<dbReference type="InterPro" id="IPR003675">
    <property type="entry name" value="Rce1/LyrA-like_dom"/>
</dbReference>
<accession>A0A7W4WFA2</accession>
<dbReference type="RefSeq" id="WP_183463076.1">
    <property type="nucleotide sequence ID" value="NZ_JACHWZ010000025.1"/>
</dbReference>
<feature type="transmembrane region" description="Helical" evidence="1">
    <location>
        <begin position="60"/>
        <end position="80"/>
    </location>
</feature>
<comment type="caution">
    <text evidence="3">The sequence shown here is derived from an EMBL/GenBank/DDBJ whole genome shotgun (WGS) entry which is preliminary data.</text>
</comment>
<protein>
    <recommendedName>
        <fullName evidence="2">CAAX prenyl protease 2/Lysostaphin resistance protein A-like domain-containing protein</fullName>
    </recommendedName>
</protein>
<evidence type="ECO:0000256" key="1">
    <source>
        <dbReference type="SAM" id="Phobius"/>
    </source>
</evidence>
<dbReference type="GO" id="GO:0004175">
    <property type="term" value="F:endopeptidase activity"/>
    <property type="evidence" value="ECO:0007669"/>
    <property type="project" value="UniProtKB-ARBA"/>
</dbReference>
<dbReference type="EMBL" id="JACHWZ010000025">
    <property type="protein sequence ID" value="MBB3063153.1"/>
    <property type="molecule type" value="Genomic_DNA"/>
</dbReference>
<gene>
    <name evidence="3" type="ORF">FHS09_004006</name>
</gene>
<keyword evidence="1" id="KW-1133">Transmembrane helix</keyword>
<sequence length="259" mass="28371">MMNTSVAPHPRPFFEVTGLHFHLWPILFAGLLMQGILWPARQVVRWLYHNHPDLLFGQTWAFVGIAMLLQALGGLIGILAMRRLLPAADGHLRWPPGRSYAGLAAAIGVAMGLLMLVADYWPQLLTQTAPDAGYDLTPVGASGWLAMMAATGLAEETVFRGLLVGMLVVLVPGRVRLGSFEVPFAAVAVGLLFSVAHYETFLVDPLHLAMAQQLYAFVWALVYVWLMEKSRSLLAPIIAHGLGNFTEVALVMLMMSAWN</sequence>
<feature type="transmembrane region" description="Helical" evidence="1">
    <location>
        <begin position="182"/>
        <end position="200"/>
    </location>
</feature>
<keyword evidence="4" id="KW-1185">Reference proteome</keyword>
<name>A0A7W4WFA2_9GAMM</name>
<organism evidence="3 4">
    <name type="scientific">Microbulbifer rhizosphaerae</name>
    <dbReference type="NCBI Taxonomy" id="1562603"/>
    <lineage>
        <taxon>Bacteria</taxon>
        <taxon>Pseudomonadati</taxon>
        <taxon>Pseudomonadota</taxon>
        <taxon>Gammaproteobacteria</taxon>
        <taxon>Cellvibrionales</taxon>
        <taxon>Microbulbiferaceae</taxon>
        <taxon>Microbulbifer</taxon>
    </lineage>
</organism>
<evidence type="ECO:0000313" key="4">
    <source>
        <dbReference type="Proteomes" id="UP000535937"/>
    </source>
</evidence>
<dbReference type="AlphaFoldDB" id="A0A7W4WFA2"/>
<reference evidence="3 4" key="1">
    <citation type="submission" date="2020-08" db="EMBL/GenBank/DDBJ databases">
        <title>Genomic Encyclopedia of Type Strains, Phase III (KMG-III): the genomes of soil and plant-associated and newly described type strains.</title>
        <authorList>
            <person name="Whitman W."/>
        </authorList>
    </citation>
    <scope>NUCLEOTIDE SEQUENCE [LARGE SCALE GENOMIC DNA]</scope>
    <source>
        <strain evidence="3 4">CECT 8799</strain>
    </source>
</reference>
<dbReference type="Pfam" id="PF02517">
    <property type="entry name" value="Rce1-like"/>
    <property type="match status" value="1"/>
</dbReference>
<feature type="transmembrane region" description="Helical" evidence="1">
    <location>
        <begin position="141"/>
        <end position="170"/>
    </location>
</feature>
<feature type="transmembrane region" description="Helical" evidence="1">
    <location>
        <begin position="206"/>
        <end position="226"/>
    </location>
</feature>
<dbReference type="GO" id="GO:0080120">
    <property type="term" value="P:CAAX-box protein maturation"/>
    <property type="evidence" value="ECO:0007669"/>
    <property type="project" value="UniProtKB-ARBA"/>
</dbReference>
<feature type="transmembrane region" description="Helical" evidence="1">
    <location>
        <begin position="233"/>
        <end position="258"/>
    </location>
</feature>
<evidence type="ECO:0000313" key="3">
    <source>
        <dbReference type="EMBL" id="MBB3063153.1"/>
    </source>
</evidence>
<feature type="transmembrane region" description="Helical" evidence="1">
    <location>
        <begin position="100"/>
        <end position="121"/>
    </location>
</feature>
<evidence type="ECO:0000259" key="2">
    <source>
        <dbReference type="Pfam" id="PF02517"/>
    </source>
</evidence>
<dbReference type="Proteomes" id="UP000535937">
    <property type="component" value="Unassembled WGS sequence"/>
</dbReference>
<feature type="domain" description="CAAX prenyl protease 2/Lysostaphin resistance protein A-like" evidence="2">
    <location>
        <begin position="143"/>
        <end position="245"/>
    </location>
</feature>